<dbReference type="OrthoDB" id="10577123at2759"/>
<evidence type="ECO:0000313" key="1">
    <source>
        <dbReference type="EMBL" id="KQK78049.1"/>
    </source>
</evidence>
<organism evidence="1 2">
    <name type="scientific">Amazona aestiva</name>
    <name type="common">Blue-fronted Amazon parrot</name>
    <dbReference type="NCBI Taxonomy" id="12930"/>
    <lineage>
        <taxon>Eukaryota</taxon>
        <taxon>Metazoa</taxon>
        <taxon>Chordata</taxon>
        <taxon>Craniata</taxon>
        <taxon>Vertebrata</taxon>
        <taxon>Euteleostomi</taxon>
        <taxon>Archelosauria</taxon>
        <taxon>Archosauria</taxon>
        <taxon>Dinosauria</taxon>
        <taxon>Saurischia</taxon>
        <taxon>Theropoda</taxon>
        <taxon>Coelurosauria</taxon>
        <taxon>Aves</taxon>
        <taxon>Neognathae</taxon>
        <taxon>Neoaves</taxon>
        <taxon>Telluraves</taxon>
        <taxon>Australaves</taxon>
        <taxon>Psittaciformes</taxon>
        <taxon>Psittacidae</taxon>
        <taxon>Amazona</taxon>
    </lineage>
</organism>
<gene>
    <name evidence="1" type="ORF">AAES_120371</name>
</gene>
<dbReference type="EMBL" id="LMAW01002690">
    <property type="protein sequence ID" value="KQK78049.1"/>
    <property type="molecule type" value="Genomic_DNA"/>
</dbReference>
<name>A0A0Q3QY68_AMAAE</name>
<keyword evidence="2" id="KW-1185">Reference proteome</keyword>
<comment type="caution">
    <text evidence="1">The sequence shown here is derived from an EMBL/GenBank/DDBJ whole genome shotgun (WGS) entry which is preliminary data.</text>
</comment>
<dbReference type="AlphaFoldDB" id="A0A0Q3QY68"/>
<accession>A0A0Q3QY68</accession>
<dbReference type="Proteomes" id="UP000051836">
    <property type="component" value="Unassembled WGS sequence"/>
</dbReference>
<evidence type="ECO:0000313" key="2">
    <source>
        <dbReference type="Proteomes" id="UP000051836"/>
    </source>
</evidence>
<sequence length="111" mass="12538">MAKCDRGLHSLRMLFEIKGSSPGTSQWTSDRLWFGNRLLLTWKTSKGNMLGGDGRYDSERLVLLMSGFPSLMESEGKIKLECKIVIHAFLLYCLIVQPVVSFTGEKGPNRR</sequence>
<proteinExistence type="predicted"/>
<protein>
    <submittedName>
        <fullName evidence="1">Uncharacterized protein</fullName>
    </submittedName>
</protein>
<reference evidence="1 2" key="1">
    <citation type="submission" date="2015-10" db="EMBL/GenBank/DDBJ databases">
        <authorList>
            <person name="Gilbert D.G."/>
        </authorList>
    </citation>
    <scope>NUCLEOTIDE SEQUENCE [LARGE SCALE GENOMIC DNA]</scope>
    <source>
        <strain evidence="1">FVVF132</strain>
    </source>
</reference>